<reference evidence="1 2" key="1">
    <citation type="submission" date="2015-10" db="EMBL/GenBank/DDBJ databases">
        <title>Conservation of the essential genome among Caulobacter and Brevundimonas species.</title>
        <authorList>
            <person name="Scott D."/>
            <person name="Ely B."/>
        </authorList>
    </citation>
    <scope>NUCLEOTIDE SEQUENCE [LARGE SCALE GENOMIC DNA]</scope>
    <source>
        <strain evidence="1 2">CB4</strain>
    </source>
</reference>
<dbReference type="KEGG" id="chq:AQ619_13395"/>
<organism evidence="1 2">
    <name type="scientific">Caulobacter henricii</name>
    <dbReference type="NCBI Taxonomy" id="69395"/>
    <lineage>
        <taxon>Bacteria</taxon>
        <taxon>Pseudomonadati</taxon>
        <taxon>Pseudomonadota</taxon>
        <taxon>Alphaproteobacteria</taxon>
        <taxon>Caulobacterales</taxon>
        <taxon>Caulobacteraceae</taxon>
        <taxon>Caulobacter</taxon>
    </lineage>
</organism>
<sequence>MALGKVASRNLLPLLSLGGTAGSAALPLSNLMTNALAVSPRHLTQPMRQTDIATLSANVIELTFDRPRAIDLVGILFHSLSLTAKYRITVAGVGGSLAAPVFQSAWTKVHPRRYASLSLRWEETNWWGGQALLSDLDVFRRHRFVPVVPALVASALRIEFDDRLNPAGFYDIGGLWVSSAWSPAFNFERGRTLGLQARDRVEEGPSGRRFSERRQPRRTMSVTWAATTKAEIYRLFDDCARVGTTGMVIFIPDVDDVTGSAREAFPANFAKLIEPQFTYEHQHTVSAALEEIIA</sequence>
<gene>
    <name evidence="1" type="ORF">AQ619_13395</name>
</gene>
<dbReference type="RefSeq" id="WP_062148522.1">
    <property type="nucleotide sequence ID" value="NZ_CP013002.1"/>
</dbReference>
<dbReference type="AlphaFoldDB" id="A0A0P0P1R6"/>
<evidence type="ECO:0000313" key="1">
    <source>
        <dbReference type="EMBL" id="ALL14255.1"/>
    </source>
</evidence>
<dbReference type="STRING" id="69395.AQ619_13395"/>
<evidence type="ECO:0000313" key="2">
    <source>
        <dbReference type="Proteomes" id="UP000056905"/>
    </source>
</evidence>
<accession>A0A0P0P1R6</accession>
<dbReference type="EMBL" id="CP013002">
    <property type="protein sequence ID" value="ALL14255.1"/>
    <property type="molecule type" value="Genomic_DNA"/>
</dbReference>
<dbReference type="OrthoDB" id="977800at2"/>
<proteinExistence type="predicted"/>
<keyword evidence="2" id="KW-1185">Reference proteome</keyword>
<name>A0A0P0P1R6_9CAUL</name>
<dbReference type="Proteomes" id="UP000056905">
    <property type="component" value="Chromosome"/>
</dbReference>
<protein>
    <submittedName>
        <fullName evidence="1">Uncharacterized protein</fullName>
    </submittedName>
</protein>